<name>A0A8D3WGB1_STRFA</name>
<dbReference type="OrthoDB" id="120749at2"/>
<evidence type="ECO:0000313" key="2">
    <source>
        <dbReference type="Proteomes" id="UP000002066"/>
    </source>
</evidence>
<dbReference type="Proteomes" id="UP000002066">
    <property type="component" value="Chromosome"/>
</dbReference>
<dbReference type="AlphaFoldDB" id="A0A8D3WGB1"/>
<accession>A0A8D3WGB1</accession>
<sequence>MRMLLTAQMDTETANRSVAEGTMAKVIEEVVDHLDPEAAYFTVQNGRRTCLMVFDMQDSAQMPPTLEPLFHAKSTIALQPVMNLDDLREGLGGMKH</sequence>
<organism evidence="1 2">
    <name type="scientific">Streptomyces pratensis (strain ATCC 33331 / IAF-45CD)</name>
    <dbReference type="NCBI Taxonomy" id="591167"/>
    <lineage>
        <taxon>Bacteria</taxon>
        <taxon>Bacillati</taxon>
        <taxon>Actinomycetota</taxon>
        <taxon>Actinomycetes</taxon>
        <taxon>Kitasatosporales</taxon>
        <taxon>Streptomycetaceae</taxon>
        <taxon>Streptomyces</taxon>
    </lineage>
</organism>
<dbReference type="EMBL" id="CP002475">
    <property type="protein sequence ID" value="ADW04543.1"/>
    <property type="molecule type" value="Genomic_DNA"/>
</dbReference>
<dbReference type="KEGG" id="sfa:Sfla_3122"/>
<protein>
    <submittedName>
        <fullName evidence="1">Uncharacterized protein</fullName>
    </submittedName>
</protein>
<proteinExistence type="predicted"/>
<evidence type="ECO:0000313" key="1">
    <source>
        <dbReference type="EMBL" id="ADW04543.1"/>
    </source>
</evidence>
<reference evidence="1 2" key="1">
    <citation type="submission" date="2011-01" db="EMBL/GenBank/DDBJ databases">
        <title>Complete sequence of chromosome of Streptomyces flavogriseus ATCC 33331.</title>
        <authorList>
            <consortium name="US DOE Joint Genome Institute"/>
            <person name="Lucas S."/>
            <person name="Copeland A."/>
            <person name="Lapidus A."/>
            <person name="Cheng J.-F."/>
            <person name="Goodwin L."/>
            <person name="Pitluck S."/>
            <person name="Davenport K."/>
            <person name="Detter J.C."/>
            <person name="Han C."/>
            <person name="Tapia R."/>
            <person name="Land M."/>
            <person name="Hauser L."/>
            <person name="Kyrpides N."/>
            <person name="Ivanova N."/>
            <person name="Ovchinnikova G."/>
            <person name="Pagani I."/>
            <person name="Brumm P."/>
            <person name="Mead D."/>
            <person name="Woyke T."/>
        </authorList>
    </citation>
    <scope>NUCLEOTIDE SEQUENCE [LARGE SCALE GENOMIC DNA]</scope>
    <source>
        <strain evidence="2">ATCC 33331 / IAF-45CD</strain>
    </source>
</reference>
<gene>
    <name evidence="1" type="ordered locus">Sfla_3122</name>
</gene>